<feature type="region of interest" description="Disordered" evidence="1">
    <location>
        <begin position="24"/>
        <end position="47"/>
    </location>
</feature>
<accession>A0A832MMX2</accession>
<dbReference type="InterPro" id="IPR021457">
    <property type="entry name" value="DUF3108"/>
</dbReference>
<name>A0A832MMX2_UNCEI</name>
<evidence type="ECO:0000313" key="2">
    <source>
        <dbReference type="EMBL" id="HGZ43418.1"/>
    </source>
</evidence>
<dbReference type="AlphaFoldDB" id="A0A832MMX2"/>
<organism evidence="2">
    <name type="scientific">Eiseniibacteriota bacterium</name>
    <dbReference type="NCBI Taxonomy" id="2212470"/>
    <lineage>
        <taxon>Bacteria</taxon>
        <taxon>Candidatus Eiseniibacteriota</taxon>
    </lineage>
</organism>
<comment type="caution">
    <text evidence="2">The sequence shown here is derived from an EMBL/GenBank/DDBJ whole genome shotgun (WGS) entry which is preliminary data.</text>
</comment>
<evidence type="ECO:0000256" key="1">
    <source>
        <dbReference type="SAM" id="MobiDB-lite"/>
    </source>
</evidence>
<dbReference type="Gene3D" id="2.40.360.20">
    <property type="match status" value="1"/>
</dbReference>
<proteinExistence type="predicted"/>
<sequence>MMQHIVAQRLEFERAGHVRPFRPARHRSCERDSPMRPALSPNATGPRGLRAARAGALAALLALALLAPAGGRADGGDEESEQPDTSNIIGSVQLAAPGDGEVLPPSERPFRVGESLRFSVQYGFIKAGHAWLEVPEIVEVDGRPAYRIVARAESNAFFSTFYKVRNRIESLWDRDGRFSRRYLENRREGGHRARNEIRFDEAHGEAVYHDGRSYPVPPRVQDALSSFYYTRFQALPLGGSLVFDYHASRKTKPLEVKVLGRERVSTPAGTFDCVAIEPILKAGGIFKKSGRLVIWLTDDDRRMPVLMKSKVTVGSISVVLQEVRPGA</sequence>
<reference evidence="2" key="1">
    <citation type="journal article" date="2020" name="mSystems">
        <title>Genome- and Community-Level Interaction Insights into Carbon Utilization and Element Cycling Functions of Hydrothermarchaeota in Hydrothermal Sediment.</title>
        <authorList>
            <person name="Zhou Z."/>
            <person name="Liu Y."/>
            <person name="Xu W."/>
            <person name="Pan J."/>
            <person name="Luo Z.H."/>
            <person name="Li M."/>
        </authorList>
    </citation>
    <scope>NUCLEOTIDE SEQUENCE [LARGE SCALE GENOMIC DNA]</scope>
    <source>
        <strain evidence="2">SpSt-381</strain>
    </source>
</reference>
<gene>
    <name evidence="2" type="ORF">ENR23_08340</name>
</gene>
<dbReference type="Pfam" id="PF11306">
    <property type="entry name" value="DUF3108"/>
    <property type="match status" value="1"/>
</dbReference>
<protein>
    <submittedName>
        <fullName evidence="2">DUF3108 domain-containing protein</fullName>
    </submittedName>
</protein>
<dbReference type="EMBL" id="DSQF01000017">
    <property type="protein sequence ID" value="HGZ43418.1"/>
    <property type="molecule type" value="Genomic_DNA"/>
</dbReference>